<reference evidence="11 12" key="1">
    <citation type="submission" date="2018-03" db="EMBL/GenBank/DDBJ databases">
        <authorList>
            <person name="Guldener U."/>
        </authorList>
    </citation>
    <scope>NUCLEOTIDE SEQUENCE [LARGE SCALE GENOMIC DNA]</scope>
    <source>
        <strain evidence="11 12">NBRC100155</strain>
    </source>
</reference>
<evidence type="ECO:0000256" key="4">
    <source>
        <dbReference type="ARBA" id="ARBA00022737"/>
    </source>
</evidence>
<evidence type="ECO:0000256" key="3">
    <source>
        <dbReference type="ARBA" id="ARBA00022729"/>
    </source>
</evidence>
<evidence type="ECO:0000313" key="11">
    <source>
        <dbReference type="EMBL" id="SPO31787.1"/>
    </source>
</evidence>
<proteinExistence type="inferred from homology"/>
<dbReference type="GO" id="GO:0016018">
    <property type="term" value="F:cyclosporin A binding"/>
    <property type="evidence" value="ECO:0007669"/>
    <property type="project" value="TreeGrafter"/>
</dbReference>
<dbReference type="Pfam" id="PF00160">
    <property type="entry name" value="Pro_isomerase"/>
    <property type="match status" value="1"/>
</dbReference>
<dbReference type="AlphaFoldDB" id="A0A5C3EPW5"/>
<evidence type="ECO:0000256" key="8">
    <source>
        <dbReference type="ARBA" id="ARBA00038340"/>
    </source>
</evidence>
<dbReference type="InterPro" id="IPR011990">
    <property type="entry name" value="TPR-like_helical_dom_sf"/>
</dbReference>
<dbReference type="SUPFAM" id="SSF48452">
    <property type="entry name" value="TPR-like"/>
    <property type="match status" value="1"/>
</dbReference>
<keyword evidence="3" id="KW-0732">Signal</keyword>
<protein>
    <recommendedName>
        <fullName evidence="2">peptidylprolyl isomerase</fullName>
        <ecNumber evidence="2">5.2.1.8</ecNumber>
    </recommendedName>
</protein>
<evidence type="ECO:0000313" key="12">
    <source>
        <dbReference type="Proteomes" id="UP000324022"/>
    </source>
</evidence>
<evidence type="ECO:0000256" key="9">
    <source>
        <dbReference type="PROSITE-ProRule" id="PRU00339"/>
    </source>
</evidence>
<dbReference type="GO" id="GO:0042026">
    <property type="term" value="P:protein refolding"/>
    <property type="evidence" value="ECO:0007669"/>
    <property type="project" value="UniProtKB-ARBA"/>
</dbReference>
<dbReference type="InterPro" id="IPR020892">
    <property type="entry name" value="Cyclophilin-type_PPIase_CS"/>
</dbReference>
<feature type="domain" description="PPIase cyclophilin-type" evidence="10">
    <location>
        <begin position="34"/>
        <end position="190"/>
    </location>
</feature>
<keyword evidence="12" id="KW-1185">Reference proteome</keyword>
<evidence type="ECO:0000256" key="1">
    <source>
        <dbReference type="ARBA" id="ARBA00000971"/>
    </source>
</evidence>
<comment type="catalytic activity">
    <reaction evidence="1">
        <text>[protein]-peptidylproline (omega=180) = [protein]-peptidylproline (omega=0)</text>
        <dbReference type="Rhea" id="RHEA:16237"/>
        <dbReference type="Rhea" id="RHEA-COMP:10747"/>
        <dbReference type="Rhea" id="RHEA-COMP:10748"/>
        <dbReference type="ChEBI" id="CHEBI:83833"/>
        <dbReference type="ChEBI" id="CHEBI:83834"/>
        <dbReference type="EC" id="5.2.1.8"/>
    </reaction>
</comment>
<dbReference type="PRINTS" id="PR00153">
    <property type="entry name" value="CSAPPISMRASE"/>
</dbReference>
<evidence type="ECO:0000259" key="10">
    <source>
        <dbReference type="PROSITE" id="PS50072"/>
    </source>
</evidence>
<accession>A0A5C3EPW5</accession>
<keyword evidence="6" id="KW-0697">Rotamase</keyword>
<dbReference type="EC" id="5.2.1.8" evidence="2"/>
<dbReference type="InterPro" id="IPR002130">
    <property type="entry name" value="Cyclophilin-type_PPIase_dom"/>
</dbReference>
<sequence length="407" mass="44914">MSSSTTNAAITSGNPLVYLDISFANQPTPTRTGANRIVLELYKHLVPKTAENFRYLCSNNPDNRTASTGQPLCFSGSIFHRVIPKFMIQGGDFTRGDGTGGESIYGDKFEDEDLTGKHDRPFLLSMANAGPATNGSQFFITTVPTPHLDGKHVVFGRVVKGKHVVRRIENCETESNDRPVNEVKIESCGELDPDSEDVKSGTFGIEADASGDRYEEFPEDQDEKLETDLSATLKIAEDLKSIANSLFSKSDFPSALEKYLKSLRYLQLHPVLPDDTPADLTTKWNALKTSIQLNSALAALKTNPAQPKVTVAQTTAVIQNLSNTRQSWEGSTPQDEKKLKADLAKAFYRRALGYVAQKDEERAETDLKRAEELMPGDAGVRKEQLALSKRKEARVKAQRAAYSKMFS</sequence>
<comment type="similarity">
    <text evidence="8">Belongs to the cyclophilin-type PPIase family. PPIase B subfamily.</text>
</comment>
<evidence type="ECO:0000256" key="2">
    <source>
        <dbReference type="ARBA" id="ARBA00013194"/>
    </source>
</evidence>
<evidence type="ECO:0000256" key="6">
    <source>
        <dbReference type="ARBA" id="ARBA00023110"/>
    </source>
</evidence>
<dbReference type="InterPro" id="IPR029000">
    <property type="entry name" value="Cyclophilin-like_dom_sf"/>
</dbReference>
<dbReference type="PROSITE" id="PS00170">
    <property type="entry name" value="CSA_PPIASE_1"/>
    <property type="match status" value="1"/>
</dbReference>
<dbReference type="GO" id="GO:0005737">
    <property type="term" value="C:cytoplasm"/>
    <property type="evidence" value="ECO:0007669"/>
    <property type="project" value="TreeGrafter"/>
</dbReference>
<dbReference type="FunFam" id="1.25.40.10:FF:000029">
    <property type="entry name" value="peptidyl-prolyl cis-trans isomerase D"/>
    <property type="match status" value="1"/>
</dbReference>
<dbReference type="Gene3D" id="2.40.100.10">
    <property type="entry name" value="Cyclophilin-like"/>
    <property type="match status" value="1"/>
</dbReference>
<gene>
    <name evidence="11" type="ORF">UTRI_06500_B</name>
</gene>
<dbReference type="InterPro" id="IPR019734">
    <property type="entry name" value="TPR_rpt"/>
</dbReference>
<dbReference type="SMART" id="SM00028">
    <property type="entry name" value="TPR"/>
    <property type="match status" value="2"/>
</dbReference>
<keyword evidence="5 9" id="KW-0802">TPR repeat</keyword>
<dbReference type="EMBL" id="OOIN01000040">
    <property type="protein sequence ID" value="SPO31787.1"/>
    <property type="molecule type" value="Genomic_DNA"/>
</dbReference>
<evidence type="ECO:0000256" key="5">
    <source>
        <dbReference type="ARBA" id="ARBA00022803"/>
    </source>
</evidence>
<dbReference type="PANTHER" id="PTHR11071:SF561">
    <property type="entry name" value="PEPTIDYL-PROLYL CIS-TRANS ISOMERASE D-RELATED"/>
    <property type="match status" value="1"/>
</dbReference>
<dbReference type="GO" id="GO:0003755">
    <property type="term" value="F:peptidyl-prolyl cis-trans isomerase activity"/>
    <property type="evidence" value="ECO:0007669"/>
    <property type="project" value="UniProtKB-KW"/>
</dbReference>
<dbReference type="Gene3D" id="1.25.40.10">
    <property type="entry name" value="Tetratricopeptide repeat domain"/>
    <property type="match status" value="1"/>
</dbReference>
<organism evidence="11 12">
    <name type="scientific">Ustilago trichophora</name>
    <dbReference type="NCBI Taxonomy" id="86804"/>
    <lineage>
        <taxon>Eukaryota</taxon>
        <taxon>Fungi</taxon>
        <taxon>Dikarya</taxon>
        <taxon>Basidiomycota</taxon>
        <taxon>Ustilaginomycotina</taxon>
        <taxon>Ustilaginomycetes</taxon>
        <taxon>Ustilaginales</taxon>
        <taxon>Ustilaginaceae</taxon>
        <taxon>Ustilago</taxon>
    </lineage>
</organism>
<dbReference type="Proteomes" id="UP000324022">
    <property type="component" value="Unassembled WGS sequence"/>
</dbReference>
<feature type="repeat" description="TPR" evidence="9">
    <location>
        <begin position="344"/>
        <end position="377"/>
    </location>
</feature>
<dbReference type="FunFam" id="2.40.100.10:FF:000019">
    <property type="entry name" value="Peptidyl-prolyl cis-trans isomerase"/>
    <property type="match status" value="1"/>
</dbReference>
<dbReference type="SUPFAM" id="SSF50891">
    <property type="entry name" value="Cyclophilin-like"/>
    <property type="match status" value="1"/>
</dbReference>
<dbReference type="PROSITE" id="PS50072">
    <property type="entry name" value="CSA_PPIASE_2"/>
    <property type="match status" value="1"/>
</dbReference>
<dbReference type="PROSITE" id="PS50005">
    <property type="entry name" value="TPR"/>
    <property type="match status" value="1"/>
</dbReference>
<dbReference type="PANTHER" id="PTHR11071">
    <property type="entry name" value="PEPTIDYL-PROLYL CIS-TRANS ISOMERASE"/>
    <property type="match status" value="1"/>
</dbReference>
<keyword evidence="7" id="KW-0413">Isomerase</keyword>
<dbReference type="OrthoDB" id="193499at2759"/>
<name>A0A5C3EPW5_9BASI</name>
<evidence type="ECO:0000256" key="7">
    <source>
        <dbReference type="ARBA" id="ARBA00023235"/>
    </source>
</evidence>
<keyword evidence="4" id="KW-0677">Repeat</keyword>